<dbReference type="RefSeq" id="WP_350016609.1">
    <property type="nucleotide sequence ID" value="NZ_CP157948.1"/>
</dbReference>
<evidence type="ECO:0000313" key="2">
    <source>
        <dbReference type="EMBL" id="XBS90545.1"/>
    </source>
</evidence>
<protein>
    <recommendedName>
        <fullName evidence="3">Outer membrane lipoprotein-sorting protein</fullName>
    </recommendedName>
</protein>
<sequence length="216" mass="23450">MKRCLIVMAWAVLALPASGLRAAELPDVKIDAVLQGSGIRTLAGHDGVAAETIWIKGDKTRVDFDAGAGRRGRILRGGDHAWLLMPTSRRALPADHVRIGAITRLDVARPCWDLGFACAAVESRRIAGRPAHGWRYRHAGHAGPGGSDSGVFWIDAEYGLLLAFEAKDSAGQTHRMEATAVGFAKIPEDTFAMPESLRMDVKKADSRADRLRRYAQ</sequence>
<proteinExistence type="predicted"/>
<feature type="chain" id="PRO_5043627462" description="Outer membrane lipoprotein-sorting protein" evidence="1">
    <location>
        <begin position="23"/>
        <end position="216"/>
    </location>
</feature>
<reference evidence="2" key="1">
    <citation type="submission" date="2024-06" db="EMBL/GenBank/DDBJ databases">
        <authorList>
            <person name="Sun Y."/>
        </authorList>
    </citation>
    <scope>NUCLEOTIDE SEQUENCE</scope>
    <source>
        <strain evidence="2">IGA1.0</strain>
    </source>
</reference>
<accession>A0AAU7QLQ8</accession>
<name>A0AAU7QLQ8_9GAMM</name>
<gene>
    <name evidence="2" type="ORF">ABNK63_02565</name>
</gene>
<dbReference type="EMBL" id="CP157948">
    <property type="protein sequence ID" value="XBS90545.1"/>
    <property type="molecule type" value="Genomic_DNA"/>
</dbReference>
<organism evidence="2">
    <name type="scientific">Rhodanobacter sp. IGA1.0</name>
    <dbReference type="NCBI Taxonomy" id="3158582"/>
    <lineage>
        <taxon>Bacteria</taxon>
        <taxon>Pseudomonadati</taxon>
        <taxon>Pseudomonadota</taxon>
        <taxon>Gammaproteobacteria</taxon>
        <taxon>Lysobacterales</taxon>
        <taxon>Rhodanobacteraceae</taxon>
        <taxon>Rhodanobacter</taxon>
    </lineage>
</organism>
<keyword evidence="1" id="KW-0732">Signal</keyword>
<dbReference type="AlphaFoldDB" id="A0AAU7QLQ8"/>
<evidence type="ECO:0000256" key="1">
    <source>
        <dbReference type="SAM" id="SignalP"/>
    </source>
</evidence>
<feature type="signal peptide" evidence="1">
    <location>
        <begin position="1"/>
        <end position="22"/>
    </location>
</feature>
<evidence type="ECO:0008006" key="3">
    <source>
        <dbReference type="Google" id="ProtNLM"/>
    </source>
</evidence>